<dbReference type="InterPro" id="IPR039634">
    <property type="entry name" value="Bul1-like"/>
</dbReference>
<name>A0ABP0C791_9PEZI</name>
<evidence type="ECO:0008006" key="4">
    <source>
        <dbReference type="Google" id="ProtNLM"/>
    </source>
</evidence>
<feature type="region of interest" description="Disordered" evidence="1">
    <location>
        <begin position="378"/>
        <end position="421"/>
    </location>
</feature>
<dbReference type="Gene3D" id="2.60.40.640">
    <property type="match status" value="1"/>
</dbReference>
<dbReference type="EMBL" id="CAWUHB010000038">
    <property type="protein sequence ID" value="CAK7227129.1"/>
    <property type="molecule type" value="Genomic_DNA"/>
</dbReference>
<evidence type="ECO:0000313" key="3">
    <source>
        <dbReference type="Proteomes" id="UP001642405"/>
    </source>
</evidence>
<protein>
    <recommendedName>
        <fullName evidence="4">Arrestin</fullName>
    </recommendedName>
</protein>
<accession>A0ABP0C791</accession>
<feature type="compositionally biased region" description="Low complexity" evidence="1">
    <location>
        <begin position="405"/>
        <end position="419"/>
    </location>
</feature>
<dbReference type="PANTHER" id="PTHR31904:SF1">
    <property type="entry name" value="BYPASS OF STOP CODON PROTEIN 5-RELATED"/>
    <property type="match status" value="1"/>
</dbReference>
<sequence length="577" mass="62174">MSEPRLFLRLHGEGLSGVSNSGSSSNVFSGSGNRRDIFFPKSHMEIALDGHFSAKVYTSGDSITGSVTIVPQRNIPFDEFEIVLLGTTHTRIDHISSPVESSHVFLKLFMPIAESAYPVPRMLEAYETYTLPIHFVVPHHLTLSACSHKVLSPHVHSHHMRLPPTLGRGSGSGAAAAWERDDMAPEMARVEYAIKARIFRETLKEDGSGKSTRSKIVEATQPIRILPASQVDPPLAVSSTDRAYKLQSSKTLRKGLFARSKLGRVTASAGLDESTPQPTPFVVRPDGISASPSTATVQLYFDPARPDVSPPRVTSVSAKLTAHTHYSTSAINTFPNLGDWARTDNIAMERRGTYTTSVSLLNESLKNFQWEAKVDTGRRDSGYCSSDSGGEAAQDMTAGNGGGSNPTSPRRLSPTSPGSSHKDAAGLVYAAQLIVPLDLPTQKRTFLPTFHSCIASRTYSLQLSVTMAPASSSSSTTSSSSSGSATTVSLSVPVQVVVGDANEMLYMGQMVPAGADGGPYYYRDEQQYGVEDTEGLPSFEHALEEAEADAHLMPRTMAVPDMQYQQTSVLPGYSGRQ</sequence>
<keyword evidence="3" id="KW-1185">Reference proteome</keyword>
<evidence type="ECO:0000256" key="1">
    <source>
        <dbReference type="SAM" id="MobiDB-lite"/>
    </source>
</evidence>
<proteinExistence type="predicted"/>
<reference evidence="2 3" key="1">
    <citation type="submission" date="2024-01" db="EMBL/GenBank/DDBJ databases">
        <authorList>
            <person name="Allen C."/>
            <person name="Tagirdzhanova G."/>
        </authorList>
    </citation>
    <scope>NUCLEOTIDE SEQUENCE [LARGE SCALE GENOMIC DNA]</scope>
</reference>
<dbReference type="Proteomes" id="UP001642405">
    <property type="component" value="Unassembled WGS sequence"/>
</dbReference>
<evidence type="ECO:0000313" key="2">
    <source>
        <dbReference type="EMBL" id="CAK7227129.1"/>
    </source>
</evidence>
<organism evidence="2 3">
    <name type="scientific">Sporothrix curviconia</name>
    <dbReference type="NCBI Taxonomy" id="1260050"/>
    <lineage>
        <taxon>Eukaryota</taxon>
        <taxon>Fungi</taxon>
        <taxon>Dikarya</taxon>
        <taxon>Ascomycota</taxon>
        <taxon>Pezizomycotina</taxon>
        <taxon>Sordariomycetes</taxon>
        <taxon>Sordariomycetidae</taxon>
        <taxon>Ophiostomatales</taxon>
        <taxon>Ophiostomataceae</taxon>
        <taxon>Sporothrix</taxon>
    </lineage>
</organism>
<comment type="caution">
    <text evidence="2">The sequence shown here is derived from an EMBL/GenBank/DDBJ whole genome shotgun (WGS) entry which is preliminary data.</text>
</comment>
<dbReference type="InterPro" id="IPR014752">
    <property type="entry name" value="Arrestin-like_C"/>
</dbReference>
<dbReference type="PANTHER" id="PTHR31904">
    <property type="entry name" value="BYPASS OF STOP CODON PROTEIN 5-RELATED"/>
    <property type="match status" value="1"/>
</dbReference>
<gene>
    <name evidence="2" type="ORF">SCUCBS95973_006438</name>
</gene>